<reference evidence="5" key="1">
    <citation type="journal article" date="2019" name="Int. J. Syst. Evol. Microbiol.">
        <title>The Global Catalogue of Microorganisms (GCM) 10K type strain sequencing project: providing services to taxonomists for standard genome sequencing and annotation.</title>
        <authorList>
            <consortium name="The Broad Institute Genomics Platform"/>
            <consortium name="The Broad Institute Genome Sequencing Center for Infectious Disease"/>
            <person name="Wu L."/>
            <person name="Ma J."/>
        </authorList>
    </citation>
    <scope>NUCLEOTIDE SEQUENCE [LARGE SCALE GENOMIC DNA]</scope>
    <source>
        <strain evidence="5">CCUG 52537</strain>
    </source>
</reference>
<dbReference type="Pfam" id="PF16344">
    <property type="entry name" value="FecR_C"/>
    <property type="match status" value="1"/>
</dbReference>
<evidence type="ECO:0000259" key="3">
    <source>
        <dbReference type="Pfam" id="PF16344"/>
    </source>
</evidence>
<dbReference type="Proteomes" id="UP001597124">
    <property type="component" value="Unassembled WGS sequence"/>
</dbReference>
<keyword evidence="5" id="KW-1185">Reference proteome</keyword>
<dbReference type="Pfam" id="PF04773">
    <property type="entry name" value="FecR"/>
    <property type="match status" value="1"/>
</dbReference>
<feature type="domain" description="FecR protein" evidence="2">
    <location>
        <begin position="116"/>
        <end position="206"/>
    </location>
</feature>
<proteinExistence type="predicted"/>
<dbReference type="InterPro" id="IPR006860">
    <property type="entry name" value="FecR"/>
</dbReference>
<feature type="transmembrane region" description="Helical" evidence="1">
    <location>
        <begin position="84"/>
        <end position="102"/>
    </location>
</feature>
<dbReference type="Gene3D" id="3.55.50.30">
    <property type="match status" value="1"/>
</dbReference>
<dbReference type="InterPro" id="IPR012373">
    <property type="entry name" value="Ferrdict_sens_TM"/>
</dbReference>
<feature type="domain" description="Protein FecR C-terminal" evidence="3">
    <location>
        <begin position="254"/>
        <end position="322"/>
    </location>
</feature>
<dbReference type="PANTHER" id="PTHR30273">
    <property type="entry name" value="PERIPLASMIC SIGNAL SENSOR AND SIGMA FACTOR ACTIVATOR FECR-RELATED"/>
    <property type="match status" value="1"/>
</dbReference>
<keyword evidence="1" id="KW-0812">Transmembrane</keyword>
<evidence type="ECO:0000256" key="1">
    <source>
        <dbReference type="SAM" id="Phobius"/>
    </source>
</evidence>
<dbReference type="PANTHER" id="PTHR30273:SF2">
    <property type="entry name" value="PROTEIN FECR"/>
    <property type="match status" value="1"/>
</dbReference>
<gene>
    <name evidence="4" type="ORF">ACFQ00_03360</name>
</gene>
<keyword evidence="1" id="KW-1133">Transmembrane helix</keyword>
<accession>A0ABW3C0B6</accession>
<evidence type="ECO:0000259" key="2">
    <source>
        <dbReference type="Pfam" id="PF04773"/>
    </source>
</evidence>
<name>A0ABW3C0B6_SPHXN</name>
<dbReference type="InterPro" id="IPR032508">
    <property type="entry name" value="FecR_C"/>
</dbReference>
<keyword evidence="1" id="KW-0472">Membrane</keyword>
<sequence>MTKSAEIETIAADWLRRREEPEWSSADQVALDQWLKLSTAHQAAYWRLEHGWRIADRIGALGPEISRPFSLAASLQTRWKRSRTAAVAAVVFALVAGSALWFHQRSDDVVATASFVTPVGGRGSIPLADGSRIELNTDTRLHTSVSKSERKVWLDQGEAYFDVAHRADEPFVVYAGTQTITVLGTKFSVRRDGDMVQVAVLEGRVRIDKDEGIERPRPAIVSRGDIALSRGEATLVTAHALGRVEDGLAWRDGRLVFDRMTIADAAAEFNRYSRIHIVIVDPVVADIRIGGSFQASNVDAFVRLLEDAYGLDVRREDSSIIISAG</sequence>
<evidence type="ECO:0000313" key="5">
    <source>
        <dbReference type="Proteomes" id="UP001597124"/>
    </source>
</evidence>
<dbReference type="EMBL" id="JBHTIK010000002">
    <property type="protein sequence ID" value="MFD0847350.1"/>
    <property type="molecule type" value="Genomic_DNA"/>
</dbReference>
<organism evidence="4 5">
    <name type="scientific">Sphingosinicella xenopeptidilytica</name>
    <dbReference type="NCBI Taxonomy" id="364098"/>
    <lineage>
        <taxon>Bacteria</taxon>
        <taxon>Pseudomonadati</taxon>
        <taxon>Pseudomonadota</taxon>
        <taxon>Alphaproteobacteria</taxon>
        <taxon>Sphingomonadales</taxon>
        <taxon>Sphingosinicellaceae</taxon>
        <taxon>Sphingosinicella</taxon>
    </lineage>
</organism>
<evidence type="ECO:0000313" key="4">
    <source>
        <dbReference type="EMBL" id="MFD0847350.1"/>
    </source>
</evidence>
<protein>
    <submittedName>
        <fullName evidence="4">FecR family protein</fullName>
    </submittedName>
</protein>
<dbReference type="PIRSF" id="PIRSF018266">
    <property type="entry name" value="FecR"/>
    <property type="match status" value="1"/>
</dbReference>
<dbReference type="Gene3D" id="2.60.120.1440">
    <property type="match status" value="1"/>
</dbReference>
<dbReference type="RefSeq" id="WP_381486215.1">
    <property type="nucleotide sequence ID" value="NZ_JBHTIK010000002.1"/>
</dbReference>
<comment type="caution">
    <text evidence="4">The sequence shown here is derived from an EMBL/GenBank/DDBJ whole genome shotgun (WGS) entry which is preliminary data.</text>
</comment>